<evidence type="ECO:0000313" key="3">
    <source>
        <dbReference type="Proteomes" id="UP000005220"/>
    </source>
</evidence>
<sequence length="291" mass="33614">MENTVPLVDAHCHIDNTATIPNSDIVKCIMATNLDDFNTVSNQNNKLNGFGIHPWYSHLFSLNADCNDKVSHYKSVLHFSPNLPDSKIDQIIENSLPQPTNLNVVIQDNLDCFATLKFIGEIGLDKSFSLKLDDSIECQIKLDHQFKIFERLCQLANQFNLNVSIHDVKCTMYCFTTCEKLLFPNPNVKIILHSYNSSMDFLQNFWLKNLYDDKRIYLSISKKINFNKSNKLNIKLIPKDTILPETDLNVHDPNYCESLIYVYEHLMSIYNLSDLDACKRLLYANFSQMLE</sequence>
<dbReference type="InterPro" id="IPR053044">
    <property type="entry name" value="Metallo-hydrolase/TatD-type"/>
</dbReference>
<dbReference type="InterPro" id="IPR001130">
    <property type="entry name" value="TatD-like"/>
</dbReference>
<dbReference type="PANTHER" id="PTHR47345:SF1">
    <property type="entry name" value="CUT9-INTERACTING PROTEIN SCN1"/>
    <property type="match status" value="1"/>
</dbReference>
<dbReference type="OrthoDB" id="413993at2759"/>
<accession>H2AQM1</accession>
<dbReference type="InterPro" id="IPR032466">
    <property type="entry name" value="Metal_Hydrolase"/>
</dbReference>
<dbReference type="PROSITE" id="PS01137">
    <property type="entry name" value="TATD_1"/>
    <property type="match status" value="1"/>
</dbReference>
<reference evidence="2 3" key="1">
    <citation type="journal article" date="2011" name="Proc. Natl. Acad. Sci. U.S.A.">
        <title>Evolutionary erosion of yeast sex chromosomes by mating-type switching accidents.</title>
        <authorList>
            <person name="Gordon J.L."/>
            <person name="Armisen D."/>
            <person name="Proux-Wera E."/>
            <person name="Oheigeartaigh S.S."/>
            <person name="Byrne K.P."/>
            <person name="Wolfe K.H."/>
        </authorList>
    </citation>
    <scope>NUCLEOTIDE SEQUENCE [LARGE SCALE GENOMIC DNA]</scope>
    <source>
        <strain evidence="3">ATCC 22294 / BCRC 22015 / CBS 2517 / CECT 1963 / NBRC 1671 / NRRL Y-8276</strain>
    </source>
</reference>
<dbReference type="eggNOG" id="KOG3020">
    <property type="taxonomic scope" value="Eukaryota"/>
</dbReference>
<proteinExistence type="predicted"/>
<organism evidence="2 3">
    <name type="scientific">Kazachstania africana (strain ATCC 22294 / BCRC 22015 / CBS 2517 / CECT 1963 / NBRC 1671 / NRRL Y-8276)</name>
    <name type="common">Yeast</name>
    <name type="synonym">Kluyveromyces africanus</name>
    <dbReference type="NCBI Taxonomy" id="1071382"/>
    <lineage>
        <taxon>Eukaryota</taxon>
        <taxon>Fungi</taxon>
        <taxon>Dikarya</taxon>
        <taxon>Ascomycota</taxon>
        <taxon>Saccharomycotina</taxon>
        <taxon>Saccharomycetes</taxon>
        <taxon>Saccharomycetales</taxon>
        <taxon>Saccharomycetaceae</taxon>
        <taxon>Kazachstania</taxon>
    </lineage>
</organism>
<dbReference type="InParanoid" id="H2AQM1"/>
<dbReference type="FunCoup" id="H2AQM1">
    <property type="interactions" value="70"/>
</dbReference>
<dbReference type="KEGG" id="kaf:KAFR_0B03750"/>
<dbReference type="PANTHER" id="PTHR47345">
    <property type="entry name" value="CUT9-INTERACTING PROTEIN SCN1"/>
    <property type="match status" value="1"/>
</dbReference>
<evidence type="ECO:0000313" key="2">
    <source>
        <dbReference type="EMBL" id="CCF56671.1"/>
    </source>
</evidence>
<dbReference type="Pfam" id="PF01026">
    <property type="entry name" value="TatD_DNase"/>
    <property type="match status" value="1"/>
</dbReference>
<dbReference type="GeneID" id="13883131"/>
<dbReference type="HOGENOM" id="CLU_031506_3_1_1"/>
<dbReference type="EMBL" id="HE650822">
    <property type="protein sequence ID" value="CCF56671.1"/>
    <property type="molecule type" value="Genomic_DNA"/>
</dbReference>
<dbReference type="Gene3D" id="3.20.20.140">
    <property type="entry name" value="Metal-dependent hydrolases"/>
    <property type="match status" value="1"/>
</dbReference>
<keyword evidence="1" id="KW-0378">Hydrolase</keyword>
<dbReference type="SUPFAM" id="SSF51556">
    <property type="entry name" value="Metallo-dependent hydrolases"/>
    <property type="match status" value="1"/>
</dbReference>
<dbReference type="InterPro" id="IPR018228">
    <property type="entry name" value="DNase_TatD-rel_CS"/>
</dbReference>
<gene>
    <name evidence="2" type="primary">KAFR0B03750</name>
    <name evidence="2" type="ORF">KAFR_0B03750</name>
</gene>
<dbReference type="Proteomes" id="UP000005220">
    <property type="component" value="Chromosome 2"/>
</dbReference>
<keyword evidence="3" id="KW-1185">Reference proteome</keyword>
<dbReference type="RefSeq" id="XP_003955806.1">
    <property type="nucleotide sequence ID" value="XM_003955757.1"/>
</dbReference>
<protein>
    <submittedName>
        <fullName evidence="2">Uncharacterized protein</fullName>
    </submittedName>
</protein>
<name>H2AQM1_KAZAF</name>
<dbReference type="STRING" id="1071382.H2AQM1"/>
<evidence type="ECO:0000256" key="1">
    <source>
        <dbReference type="ARBA" id="ARBA00022801"/>
    </source>
</evidence>
<dbReference type="GO" id="GO:0016788">
    <property type="term" value="F:hydrolase activity, acting on ester bonds"/>
    <property type="evidence" value="ECO:0007669"/>
    <property type="project" value="InterPro"/>
</dbReference>
<dbReference type="AlphaFoldDB" id="H2AQM1"/>